<reference evidence="1 2" key="1">
    <citation type="submission" date="2014-01" db="EMBL/GenBank/DDBJ databases">
        <title>Interspecies Systems Biology Uncovers Metabolites Affecting C. elegans Gene Expression and Life History Traits.</title>
        <authorList>
            <person name="Watson E."/>
            <person name="Macneil L.T."/>
            <person name="Ritter A.D."/>
            <person name="Yilmaz L.S."/>
            <person name="Rosebrock A.P."/>
            <person name="Caudy A.A."/>
            <person name="Walhout A.J."/>
        </authorList>
    </citation>
    <scope>NUCLEOTIDE SEQUENCE [LARGE SCALE GENOMIC DNA]</scope>
    <source>
        <strain evidence="1 2">DA1877</strain>
    </source>
</reference>
<gene>
    <name evidence="1" type="ORF">AX13_05000</name>
</gene>
<dbReference type="AlphaFoldDB" id="A0A014NZZ5"/>
<sequence>MQLLTAQQRAVCLHLPHQSVDLGVTLLDQVDKLSNHACALCSVGCELLVLICEISAGSGVTGNLGVLGGGGAQVVLQACNAGSISSAASFQPLDFLGVCMGVVLLRCGVLQSPCRFGFCSCLRLLCLGQCLF</sequence>
<proteinExistence type="predicted"/>
<protein>
    <submittedName>
        <fullName evidence="1">Uncharacterized protein</fullName>
    </submittedName>
</protein>
<comment type="caution">
    <text evidence="1">The sequence shown here is derived from an EMBL/GenBank/DDBJ whole genome shotgun (WGS) entry which is preliminary data.</text>
</comment>
<dbReference type="Proteomes" id="UP000020766">
    <property type="component" value="Unassembled WGS sequence"/>
</dbReference>
<evidence type="ECO:0000313" key="1">
    <source>
        <dbReference type="EMBL" id="EXU79470.1"/>
    </source>
</evidence>
<accession>A0A014NZZ5</accession>
<name>A0A014NZZ5_9BURK</name>
<dbReference type="EMBL" id="JBOK01000016">
    <property type="protein sequence ID" value="EXU79470.1"/>
    <property type="molecule type" value="Genomic_DNA"/>
</dbReference>
<evidence type="ECO:0000313" key="2">
    <source>
        <dbReference type="Proteomes" id="UP000020766"/>
    </source>
</evidence>
<organism evidence="1 2">
    <name type="scientific">Comamonas aquatica DA1877</name>
    <dbReference type="NCBI Taxonomy" id="1457173"/>
    <lineage>
        <taxon>Bacteria</taxon>
        <taxon>Pseudomonadati</taxon>
        <taxon>Pseudomonadota</taxon>
        <taxon>Betaproteobacteria</taxon>
        <taxon>Burkholderiales</taxon>
        <taxon>Comamonadaceae</taxon>
        <taxon>Comamonas</taxon>
    </lineage>
</organism>
<keyword evidence="2" id="KW-1185">Reference proteome</keyword>